<name>D8LHW5_ECTSI</name>
<dbReference type="OrthoDB" id="10426358at2759"/>
<evidence type="ECO:0000256" key="1">
    <source>
        <dbReference type="SAM" id="MobiDB-lite"/>
    </source>
</evidence>
<feature type="compositionally biased region" description="Acidic residues" evidence="1">
    <location>
        <begin position="197"/>
        <end position="207"/>
    </location>
</feature>
<protein>
    <submittedName>
        <fullName evidence="2">Uncharacterized protein</fullName>
    </submittedName>
</protein>
<reference evidence="2 3" key="1">
    <citation type="journal article" date="2010" name="Nature">
        <title>The Ectocarpus genome and the independent evolution of multicellularity in brown algae.</title>
        <authorList>
            <person name="Cock J.M."/>
            <person name="Sterck L."/>
            <person name="Rouze P."/>
            <person name="Scornet D."/>
            <person name="Allen A.E."/>
            <person name="Amoutzias G."/>
            <person name="Anthouard V."/>
            <person name="Artiguenave F."/>
            <person name="Aury J.M."/>
            <person name="Badger J.H."/>
            <person name="Beszteri B."/>
            <person name="Billiau K."/>
            <person name="Bonnet E."/>
            <person name="Bothwell J.H."/>
            <person name="Bowler C."/>
            <person name="Boyen C."/>
            <person name="Brownlee C."/>
            <person name="Carrano C.J."/>
            <person name="Charrier B."/>
            <person name="Cho G.Y."/>
            <person name="Coelho S.M."/>
            <person name="Collen J."/>
            <person name="Corre E."/>
            <person name="Da Silva C."/>
            <person name="Delage L."/>
            <person name="Delaroque N."/>
            <person name="Dittami S.M."/>
            <person name="Doulbeau S."/>
            <person name="Elias M."/>
            <person name="Farnham G."/>
            <person name="Gachon C.M."/>
            <person name="Gschloessl B."/>
            <person name="Heesch S."/>
            <person name="Jabbari K."/>
            <person name="Jubin C."/>
            <person name="Kawai H."/>
            <person name="Kimura K."/>
            <person name="Kloareg B."/>
            <person name="Kupper F.C."/>
            <person name="Lang D."/>
            <person name="Le Bail A."/>
            <person name="Leblanc C."/>
            <person name="Lerouge P."/>
            <person name="Lohr M."/>
            <person name="Lopez P.J."/>
            <person name="Martens C."/>
            <person name="Maumus F."/>
            <person name="Michel G."/>
            <person name="Miranda-Saavedra D."/>
            <person name="Morales J."/>
            <person name="Moreau H."/>
            <person name="Motomura T."/>
            <person name="Nagasato C."/>
            <person name="Napoli C.A."/>
            <person name="Nelson D.R."/>
            <person name="Nyvall-Collen P."/>
            <person name="Peters A.F."/>
            <person name="Pommier C."/>
            <person name="Potin P."/>
            <person name="Poulain J."/>
            <person name="Quesneville H."/>
            <person name="Read B."/>
            <person name="Rensing S.A."/>
            <person name="Ritter A."/>
            <person name="Rousvoal S."/>
            <person name="Samanta M."/>
            <person name="Samson G."/>
            <person name="Schroeder D.C."/>
            <person name="Segurens B."/>
            <person name="Strittmatter M."/>
            <person name="Tonon T."/>
            <person name="Tregear J.W."/>
            <person name="Valentin K."/>
            <person name="von Dassow P."/>
            <person name="Yamagishi T."/>
            <person name="Van de Peer Y."/>
            <person name="Wincker P."/>
        </authorList>
    </citation>
    <scope>NUCLEOTIDE SEQUENCE [LARGE SCALE GENOMIC DNA]</scope>
    <source>
        <strain evidence="3">Ec32 / CCAP1310/4</strain>
    </source>
</reference>
<sequence>MDSTPTPPRRQSDRRSTPRHHNSDEGHGSPPDGSRLGGEFTLAHRGGDATTPFSVADSSPYPGDDAAGGGGGTPEPEGGSAANKGSTRLCWTPAEKVVLWKAIQKHNPFAESGQKLAREHWRRVAASVIEEQDVEIYTNEGGRETVHVAMQENTKNLPFETLVSRCKQLFDENRRSKEKAEKDSEGKTGEGEKDAEVFDEENEEGSEDCELLKAMACREAGIASKKKGAGPSKEHMYPPNFPFSPCTVITSLFHTKILQQGQQTV</sequence>
<dbReference type="EMBL" id="FN648376">
    <property type="protein sequence ID" value="CBN74396.1"/>
    <property type="molecule type" value="Genomic_DNA"/>
</dbReference>
<feature type="region of interest" description="Disordered" evidence="1">
    <location>
        <begin position="173"/>
        <end position="207"/>
    </location>
</feature>
<dbReference type="AlphaFoldDB" id="D8LHW5"/>
<dbReference type="Proteomes" id="UP000002630">
    <property type="component" value="Linkage Group LG13"/>
</dbReference>
<proteinExistence type="predicted"/>
<accession>D8LHW5</accession>
<feature type="compositionally biased region" description="Basic and acidic residues" evidence="1">
    <location>
        <begin position="10"/>
        <end position="27"/>
    </location>
</feature>
<feature type="compositionally biased region" description="Basic and acidic residues" evidence="1">
    <location>
        <begin position="173"/>
        <end position="196"/>
    </location>
</feature>
<keyword evidence="3" id="KW-1185">Reference proteome</keyword>
<evidence type="ECO:0000313" key="3">
    <source>
        <dbReference type="Proteomes" id="UP000002630"/>
    </source>
</evidence>
<dbReference type="InParanoid" id="D8LHW5"/>
<evidence type="ECO:0000313" key="2">
    <source>
        <dbReference type="EMBL" id="CBN74396.1"/>
    </source>
</evidence>
<feature type="region of interest" description="Disordered" evidence="1">
    <location>
        <begin position="1"/>
        <end position="87"/>
    </location>
</feature>
<organism evidence="2 3">
    <name type="scientific">Ectocarpus siliculosus</name>
    <name type="common">Brown alga</name>
    <name type="synonym">Conferva siliculosa</name>
    <dbReference type="NCBI Taxonomy" id="2880"/>
    <lineage>
        <taxon>Eukaryota</taxon>
        <taxon>Sar</taxon>
        <taxon>Stramenopiles</taxon>
        <taxon>Ochrophyta</taxon>
        <taxon>PX clade</taxon>
        <taxon>Phaeophyceae</taxon>
        <taxon>Ectocarpales</taxon>
        <taxon>Ectocarpaceae</taxon>
        <taxon>Ectocarpus</taxon>
    </lineage>
</organism>
<dbReference type="EMBL" id="FN649738">
    <property type="protein sequence ID" value="CBN74396.1"/>
    <property type="molecule type" value="Genomic_DNA"/>
</dbReference>
<gene>
    <name evidence="2" type="ORF">Esi_0020_0098</name>
</gene>